<organism evidence="1">
    <name type="scientific">viral metagenome</name>
    <dbReference type="NCBI Taxonomy" id="1070528"/>
    <lineage>
        <taxon>unclassified sequences</taxon>
        <taxon>metagenomes</taxon>
        <taxon>organismal metagenomes</taxon>
    </lineage>
</organism>
<proteinExistence type="predicted"/>
<evidence type="ECO:0000313" key="1">
    <source>
        <dbReference type="EMBL" id="QJA93580.1"/>
    </source>
</evidence>
<dbReference type="EMBL" id="MT143160">
    <property type="protein sequence ID" value="QJA93580.1"/>
    <property type="molecule type" value="Genomic_DNA"/>
</dbReference>
<name>A0A6M3LFL4_9ZZZZ</name>
<gene>
    <name evidence="1" type="ORF">MM415B04183_0013</name>
</gene>
<reference evidence="1" key="1">
    <citation type="submission" date="2020-03" db="EMBL/GenBank/DDBJ databases">
        <title>The deep terrestrial virosphere.</title>
        <authorList>
            <person name="Holmfeldt K."/>
            <person name="Nilsson E."/>
            <person name="Simone D."/>
            <person name="Lopez-Fernandez M."/>
            <person name="Wu X."/>
            <person name="de Brujin I."/>
            <person name="Lundin D."/>
            <person name="Andersson A."/>
            <person name="Bertilsson S."/>
            <person name="Dopson M."/>
        </authorList>
    </citation>
    <scope>NUCLEOTIDE SEQUENCE</scope>
    <source>
        <strain evidence="1">MM415B04183</strain>
    </source>
</reference>
<sequence>MKVTKQETRANKEKFLAIYPQIGTVKAAAKEIGVTRQAIHNWLRDDEFLNADYLFQKFIHVEKILEQVNKIACGEVDKPSMVQLASAQYLLGTFLPKVFTRYKEKRDEGKRVSGMRIIRDKGDGKVEKEEYIFGEMSDRAET</sequence>
<accession>A0A6M3LFL4</accession>
<dbReference type="AlphaFoldDB" id="A0A6M3LFL4"/>
<protein>
    <submittedName>
        <fullName evidence="1">Uncharacterized protein</fullName>
    </submittedName>
</protein>